<name>A0A859FJY9_9BACI</name>
<dbReference type="GO" id="GO:0005737">
    <property type="term" value="C:cytoplasm"/>
    <property type="evidence" value="ECO:0007669"/>
    <property type="project" value="UniProtKB-SubCell"/>
</dbReference>
<dbReference type="GO" id="GO:0003677">
    <property type="term" value="F:DNA binding"/>
    <property type="evidence" value="ECO:0007669"/>
    <property type="project" value="UniProtKB-KW"/>
</dbReference>
<keyword evidence="5" id="KW-0804">Transcription</keyword>
<keyword evidence="2 6" id="KW-0597">Phosphoprotein</keyword>
<evidence type="ECO:0000256" key="6">
    <source>
        <dbReference type="PROSITE-ProRule" id="PRU00169"/>
    </source>
</evidence>
<dbReference type="SMART" id="SM00448">
    <property type="entry name" value="REC"/>
    <property type="match status" value="1"/>
</dbReference>
<evidence type="ECO:0000256" key="1">
    <source>
        <dbReference type="ARBA" id="ARBA00004496"/>
    </source>
</evidence>
<keyword evidence="3" id="KW-0805">Transcription regulation</keyword>
<proteinExistence type="predicted"/>
<sequence>MRVVLADDHKMVRDGLKFFLAGYGDIEIVGEAVDGEEAVAVVAEAKPDIVLMDLRMPRLSGIEAAKRIRSEAPHTQVIMLTSFEDQLQVLEAIEAGVAGYQLKDVEPEELVDTIYRVHRGERVIHPRVTSHVLKRLTRPSQESPLKELTKRERDVLAEISCGRSNREIALTLSISEKTVKTHVSHILSKLEVKDRTQAALLAIEHKEELHQKS</sequence>
<feature type="modified residue" description="4-aspartylphosphate" evidence="6">
    <location>
        <position position="53"/>
    </location>
</feature>
<dbReference type="CDD" id="cd06170">
    <property type="entry name" value="LuxR_C_like"/>
    <property type="match status" value="1"/>
</dbReference>
<dbReference type="InterPro" id="IPR000792">
    <property type="entry name" value="Tscrpt_reg_LuxR_C"/>
</dbReference>
<evidence type="ECO:0000256" key="5">
    <source>
        <dbReference type="ARBA" id="ARBA00023163"/>
    </source>
</evidence>
<dbReference type="InterPro" id="IPR039420">
    <property type="entry name" value="WalR-like"/>
</dbReference>
<dbReference type="EMBL" id="CP041372">
    <property type="protein sequence ID" value="QKS73150.1"/>
    <property type="molecule type" value="Genomic_DNA"/>
</dbReference>
<dbReference type="GO" id="GO:0000160">
    <property type="term" value="P:phosphorelay signal transduction system"/>
    <property type="evidence" value="ECO:0007669"/>
    <property type="project" value="InterPro"/>
</dbReference>
<dbReference type="InterPro" id="IPR001789">
    <property type="entry name" value="Sig_transdc_resp-reg_receiver"/>
</dbReference>
<reference evidence="10" key="1">
    <citation type="submission" date="2019-07" db="EMBL/GenBank/DDBJ databases">
        <title>Bacillus alkalisoli sp. nov. isolated from saline soil.</title>
        <authorList>
            <person name="Sun J.-Q."/>
            <person name="Xu L."/>
        </authorList>
    </citation>
    <scope>NUCLEOTIDE SEQUENCE [LARGE SCALE GENOMIC DNA]</scope>
    <source>
        <strain evidence="10">M4U3P1</strain>
    </source>
</reference>
<feature type="domain" description="HTH luxR-type" evidence="7">
    <location>
        <begin position="141"/>
        <end position="206"/>
    </location>
</feature>
<dbReference type="Pfam" id="PF00072">
    <property type="entry name" value="Response_reg"/>
    <property type="match status" value="1"/>
</dbReference>
<evidence type="ECO:0000256" key="3">
    <source>
        <dbReference type="ARBA" id="ARBA00023015"/>
    </source>
</evidence>
<dbReference type="SUPFAM" id="SSF46894">
    <property type="entry name" value="C-terminal effector domain of the bipartite response regulators"/>
    <property type="match status" value="1"/>
</dbReference>
<evidence type="ECO:0000259" key="7">
    <source>
        <dbReference type="PROSITE" id="PS50043"/>
    </source>
</evidence>
<dbReference type="PRINTS" id="PR00038">
    <property type="entry name" value="HTHLUXR"/>
</dbReference>
<dbReference type="KEGG" id="psua:FLK61_24570"/>
<dbReference type="InterPro" id="IPR058245">
    <property type="entry name" value="NreC/VraR/RcsB-like_REC"/>
</dbReference>
<dbReference type="Gene3D" id="3.40.50.2300">
    <property type="match status" value="1"/>
</dbReference>
<dbReference type="PANTHER" id="PTHR43214:SF43">
    <property type="entry name" value="TWO-COMPONENT RESPONSE REGULATOR"/>
    <property type="match status" value="1"/>
</dbReference>
<evidence type="ECO:0000259" key="8">
    <source>
        <dbReference type="PROSITE" id="PS50110"/>
    </source>
</evidence>
<keyword evidence="4" id="KW-0238">DNA-binding</keyword>
<evidence type="ECO:0000313" key="10">
    <source>
        <dbReference type="Proteomes" id="UP000318138"/>
    </source>
</evidence>
<dbReference type="PROSITE" id="PS50043">
    <property type="entry name" value="HTH_LUXR_2"/>
    <property type="match status" value="1"/>
</dbReference>
<dbReference type="PROSITE" id="PS00622">
    <property type="entry name" value="HTH_LUXR_1"/>
    <property type="match status" value="1"/>
</dbReference>
<gene>
    <name evidence="9" type="ORF">FLK61_24570</name>
</gene>
<evidence type="ECO:0000256" key="2">
    <source>
        <dbReference type="ARBA" id="ARBA00022553"/>
    </source>
</evidence>
<dbReference type="PROSITE" id="PS50110">
    <property type="entry name" value="RESPONSE_REGULATORY"/>
    <property type="match status" value="1"/>
</dbReference>
<dbReference type="PANTHER" id="PTHR43214">
    <property type="entry name" value="TWO-COMPONENT RESPONSE REGULATOR"/>
    <property type="match status" value="1"/>
</dbReference>
<protein>
    <submittedName>
        <fullName evidence="9">Response regulator transcription factor</fullName>
    </submittedName>
</protein>
<keyword evidence="10" id="KW-1185">Reference proteome</keyword>
<dbReference type="Proteomes" id="UP000318138">
    <property type="component" value="Chromosome"/>
</dbReference>
<dbReference type="Pfam" id="PF00196">
    <property type="entry name" value="GerE"/>
    <property type="match status" value="1"/>
</dbReference>
<feature type="domain" description="Response regulatory" evidence="8">
    <location>
        <begin position="2"/>
        <end position="118"/>
    </location>
</feature>
<dbReference type="InterPro" id="IPR016032">
    <property type="entry name" value="Sig_transdc_resp-reg_C-effctor"/>
</dbReference>
<dbReference type="AlphaFoldDB" id="A0A859FJY9"/>
<organism evidence="9 10">
    <name type="scientific">Paenalkalicoccus suaedae</name>
    <dbReference type="NCBI Taxonomy" id="2592382"/>
    <lineage>
        <taxon>Bacteria</taxon>
        <taxon>Bacillati</taxon>
        <taxon>Bacillota</taxon>
        <taxon>Bacilli</taxon>
        <taxon>Bacillales</taxon>
        <taxon>Bacillaceae</taxon>
        <taxon>Paenalkalicoccus</taxon>
    </lineage>
</organism>
<evidence type="ECO:0000313" key="9">
    <source>
        <dbReference type="EMBL" id="QKS73150.1"/>
    </source>
</evidence>
<dbReference type="SMART" id="SM00421">
    <property type="entry name" value="HTH_LUXR"/>
    <property type="match status" value="1"/>
</dbReference>
<evidence type="ECO:0000256" key="4">
    <source>
        <dbReference type="ARBA" id="ARBA00023125"/>
    </source>
</evidence>
<comment type="subcellular location">
    <subcellularLocation>
        <location evidence="1">Cytoplasm</location>
    </subcellularLocation>
</comment>
<dbReference type="CDD" id="cd17535">
    <property type="entry name" value="REC_NarL-like"/>
    <property type="match status" value="1"/>
</dbReference>
<dbReference type="SUPFAM" id="SSF52172">
    <property type="entry name" value="CheY-like"/>
    <property type="match status" value="1"/>
</dbReference>
<dbReference type="InterPro" id="IPR011006">
    <property type="entry name" value="CheY-like_superfamily"/>
</dbReference>
<dbReference type="GO" id="GO:0006355">
    <property type="term" value="P:regulation of DNA-templated transcription"/>
    <property type="evidence" value="ECO:0007669"/>
    <property type="project" value="InterPro"/>
</dbReference>
<accession>A0A859FJY9</accession>